<dbReference type="Proteomes" id="UP000447393">
    <property type="component" value="Unassembled WGS sequence"/>
</dbReference>
<dbReference type="OrthoDB" id="2972763at2"/>
<accession>A0A845E239</accession>
<feature type="transmembrane region" description="Helical" evidence="1">
    <location>
        <begin position="7"/>
        <end position="25"/>
    </location>
</feature>
<feature type="transmembrane region" description="Helical" evidence="1">
    <location>
        <begin position="58"/>
        <end position="74"/>
    </location>
</feature>
<evidence type="ECO:0000256" key="1">
    <source>
        <dbReference type="SAM" id="Phobius"/>
    </source>
</evidence>
<keyword evidence="1" id="KW-1133">Transmembrane helix</keyword>
<evidence type="ECO:0008006" key="4">
    <source>
        <dbReference type="Google" id="ProtNLM"/>
    </source>
</evidence>
<sequence length="75" mass="8430">MKALKIFNVFYGAAALIWLTVSLFYEGFNPSVKINAVIIGGLFLLLGIDDWMDGRKKYAAYYFFLVVVSIIAVMV</sequence>
<dbReference type="EMBL" id="WMEZ01000001">
    <property type="protein sequence ID" value="MYL48329.1"/>
    <property type="molecule type" value="Genomic_DNA"/>
</dbReference>
<name>A0A845E239_9BACI</name>
<keyword evidence="1" id="KW-0812">Transmembrane</keyword>
<comment type="caution">
    <text evidence="2">The sequence shown here is derived from an EMBL/GenBank/DDBJ whole genome shotgun (WGS) entry which is preliminary data.</text>
</comment>
<reference evidence="2 3" key="1">
    <citation type="submission" date="2019-11" db="EMBL/GenBank/DDBJ databases">
        <title>Genome sequences of 17 halophilic strains isolated from different environments.</title>
        <authorList>
            <person name="Furrow R.E."/>
        </authorList>
    </citation>
    <scope>NUCLEOTIDE SEQUENCE [LARGE SCALE GENOMIC DNA]</scope>
    <source>
        <strain evidence="2 3">22505_10_Sand</strain>
    </source>
</reference>
<gene>
    <name evidence="2" type="ORF">GLV98_02490</name>
</gene>
<organism evidence="2 3">
    <name type="scientific">Halobacillus litoralis</name>
    <dbReference type="NCBI Taxonomy" id="45668"/>
    <lineage>
        <taxon>Bacteria</taxon>
        <taxon>Bacillati</taxon>
        <taxon>Bacillota</taxon>
        <taxon>Bacilli</taxon>
        <taxon>Bacillales</taxon>
        <taxon>Bacillaceae</taxon>
        <taxon>Halobacillus</taxon>
    </lineage>
</organism>
<dbReference type="RefSeq" id="WP_160911780.1">
    <property type="nucleotide sequence ID" value="NZ_WMEZ01000001.1"/>
</dbReference>
<dbReference type="AlphaFoldDB" id="A0A845E239"/>
<evidence type="ECO:0000313" key="3">
    <source>
        <dbReference type="Proteomes" id="UP000447393"/>
    </source>
</evidence>
<evidence type="ECO:0000313" key="2">
    <source>
        <dbReference type="EMBL" id="MYL48329.1"/>
    </source>
</evidence>
<protein>
    <recommendedName>
        <fullName evidence="4">DUF3953 domain-containing protein</fullName>
    </recommendedName>
</protein>
<proteinExistence type="predicted"/>
<keyword evidence="1" id="KW-0472">Membrane</keyword>
<feature type="transmembrane region" description="Helical" evidence="1">
    <location>
        <begin position="31"/>
        <end position="51"/>
    </location>
</feature>